<gene>
    <name evidence="2" type="ordered locus">Mesil_3088</name>
</gene>
<evidence type="ECO:0008006" key="4">
    <source>
        <dbReference type="Google" id="ProtNLM"/>
    </source>
</evidence>
<dbReference type="eggNOG" id="COG2389">
    <property type="taxonomic scope" value="Bacteria"/>
</dbReference>
<sequence>MPAGRIHEAINVGALGLLSASYVYEQNHLGLSEPAAFGFAVAYLIGTFLVTPDLDLAEQRVRAKGNWGVLGWLWVPYGLIFSHRGWSHTWIVGPLTRLVYMVLMGALLWFGGEALLHYLGVQLDLRGQVRLPPEQVLYSGVAGYFASQWMHLLADGIWPDAGFRRVRR</sequence>
<dbReference type="OrthoDB" id="69351at2"/>
<keyword evidence="1" id="KW-0472">Membrane</keyword>
<dbReference type="InterPro" id="IPR019250">
    <property type="entry name" value="DUF2227_metal-bd"/>
</dbReference>
<dbReference type="HOGENOM" id="CLU_111923_1_0_0"/>
<evidence type="ECO:0000313" key="2">
    <source>
        <dbReference type="EMBL" id="ADH64922.1"/>
    </source>
</evidence>
<dbReference type="AlphaFoldDB" id="D7BE64"/>
<feature type="transmembrane region" description="Helical" evidence="1">
    <location>
        <begin position="66"/>
        <end position="86"/>
    </location>
</feature>
<dbReference type="Proteomes" id="UP000001916">
    <property type="component" value="Chromosome"/>
</dbReference>
<protein>
    <recommendedName>
        <fullName evidence="4">Hydrolase</fullName>
    </recommendedName>
</protein>
<organism evidence="2 3">
    <name type="scientific">Allomeiothermus silvanus (strain ATCC 700542 / DSM 9946 / NBRC 106475 / NCIMB 13440 / VI-R2)</name>
    <name type="common">Thermus silvanus</name>
    <dbReference type="NCBI Taxonomy" id="526227"/>
    <lineage>
        <taxon>Bacteria</taxon>
        <taxon>Thermotogati</taxon>
        <taxon>Deinococcota</taxon>
        <taxon>Deinococci</taxon>
        <taxon>Thermales</taxon>
        <taxon>Thermaceae</taxon>
        <taxon>Allomeiothermus</taxon>
    </lineage>
</organism>
<dbReference type="PANTHER" id="PTHR39085:SF1">
    <property type="entry name" value="SLL0924 PROTEIN"/>
    <property type="match status" value="1"/>
</dbReference>
<dbReference type="STRING" id="526227.Mesil_3088"/>
<feature type="transmembrane region" description="Helical" evidence="1">
    <location>
        <begin position="98"/>
        <end position="121"/>
    </location>
</feature>
<keyword evidence="1" id="KW-0812">Transmembrane</keyword>
<dbReference type="KEGG" id="msv:Mesil_3088"/>
<keyword evidence="1" id="KW-1133">Transmembrane helix</keyword>
<dbReference type="Pfam" id="PF09988">
    <property type="entry name" value="DUF2227"/>
    <property type="match status" value="1"/>
</dbReference>
<dbReference type="PANTHER" id="PTHR39085">
    <property type="entry name" value="SLL0924 PROTEIN"/>
    <property type="match status" value="1"/>
</dbReference>
<accession>D7BE64</accession>
<evidence type="ECO:0000313" key="3">
    <source>
        <dbReference type="Proteomes" id="UP000001916"/>
    </source>
</evidence>
<evidence type="ECO:0000256" key="1">
    <source>
        <dbReference type="SAM" id="Phobius"/>
    </source>
</evidence>
<proteinExistence type="predicted"/>
<dbReference type="EMBL" id="CP002042">
    <property type="protein sequence ID" value="ADH64922.1"/>
    <property type="molecule type" value="Genomic_DNA"/>
</dbReference>
<keyword evidence="3" id="KW-1185">Reference proteome</keyword>
<feature type="transmembrane region" description="Helical" evidence="1">
    <location>
        <begin position="35"/>
        <end position="54"/>
    </location>
</feature>
<name>D7BE64_ALLS1</name>
<dbReference type="RefSeq" id="WP_013159451.1">
    <property type="nucleotide sequence ID" value="NC_014212.1"/>
</dbReference>
<reference evidence="2 3" key="1">
    <citation type="journal article" date="2010" name="Stand. Genomic Sci.">
        <title>Complete genome sequence of Meiothermus silvanus type strain (VI-R2).</title>
        <authorList>
            <person name="Sikorski J."/>
            <person name="Tindall B.J."/>
            <person name="Lowry S."/>
            <person name="Lucas S."/>
            <person name="Nolan M."/>
            <person name="Copeland A."/>
            <person name="Glavina Del Rio T."/>
            <person name="Tice H."/>
            <person name="Cheng J.F."/>
            <person name="Han C."/>
            <person name="Pitluck S."/>
            <person name="Liolios K."/>
            <person name="Ivanova N."/>
            <person name="Mavromatis K."/>
            <person name="Mikhailova N."/>
            <person name="Pati A."/>
            <person name="Goodwin L."/>
            <person name="Chen A."/>
            <person name="Palaniappan K."/>
            <person name="Land M."/>
            <person name="Hauser L."/>
            <person name="Chang Y.J."/>
            <person name="Jeffries C.D."/>
            <person name="Rohde M."/>
            <person name="Goker M."/>
            <person name="Woyke T."/>
            <person name="Bristow J."/>
            <person name="Eisen J.A."/>
            <person name="Markowitz V."/>
            <person name="Hugenholtz P."/>
            <person name="Kyrpides N.C."/>
            <person name="Klenk H.P."/>
            <person name="Lapidus A."/>
        </authorList>
    </citation>
    <scope>NUCLEOTIDE SEQUENCE [LARGE SCALE GENOMIC DNA]</scope>
    <source>
        <strain evidence="3">ATCC 700542 / DSM 9946 / VI-R2</strain>
    </source>
</reference>